<dbReference type="OrthoDB" id="92610at2"/>
<dbReference type="PANTHER" id="PTHR20935:SF0">
    <property type="entry name" value="SERINE_THREONINE-PROTEIN PHOSPHATASE PGAM5, MITOCHONDRIAL"/>
    <property type="match status" value="1"/>
</dbReference>
<proteinExistence type="predicted"/>
<dbReference type="InterPro" id="IPR051021">
    <property type="entry name" value="Mito_Ser/Thr_phosphatase"/>
</dbReference>
<sequence>MRNVMSGQSSNDDIYLFIMRHGEAEAPRLDDKSRQLTPLGREQAKTAALWLKDQYCQKGSVDLALVSPYRRAKQTHDMVSLDIIANKVENNEDIVPEGSPRLVSDYIDGLLHAAVNSKKPIKKLLVVSHMPLVSYLVDELCQSYTTSLFSTASIAVIKYSLKEHKGTLVTHYQGL</sequence>
<dbReference type="Proteomes" id="UP000063991">
    <property type="component" value="Chromosome"/>
</dbReference>
<dbReference type="Pfam" id="PF00300">
    <property type="entry name" value="His_Phos_1"/>
    <property type="match status" value="1"/>
</dbReference>
<dbReference type="GO" id="GO:0101006">
    <property type="term" value="F:protein histidine phosphatase activity"/>
    <property type="evidence" value="ECO:0007669"/>
    <property type="project" value="InterPro"/>
</dbReference>
<evidence type="ECO:0000313" key="3">
    <source>
        <dbReference type="Proteomes" id="UP000063991"/>
    </source>
</evidence>
<dbReference type="PANTHER" id="PTHR20935">
    <property type="entry name" value="PHOSPHOGLYCERATE MUTASE-RELATED"/>
    <property type="match status" value="1"/>
</dbReference>
<dbReference type="Gene3D" id="3.40.50.1240">
    <property type="entry name" value="Phosphoglycerate mutase-like"/>
    <property type="match status" value="1"/>
</dbReference>
<evidence type="ECO:0000313" key="2">
    <source>
        <dbReference type="EMBL" id="AMJ97863.1"/>
    </source>
</evidence>
<protein>
    <submittedName>
        <fullName evidence="2">Phosphohistidine phosphatase</fullName>
    </submittedName>
</protein>
<dbReference type="GO" id="GO:0005737">
    <property type="term" value="C:cytoplasm"/>
    <property type="evidence" value="ECO:0007669"/>
    <property type="project" value="InterPro"/>
</dbReference>
<dbReference type="SMART" id="SM00855">
    <property type="entry name" value="PGAM"/>
    <property type="match status" value="1"/>
</dbReference>
<evidence type="ECO:0000256" key="1">
    <source>
        <dbReference type="ARBA" id="ARBA00022801"/>
    </source>
</evidence>
<keyword evidence="1" id="KW-0378">Hydrolase</keyword>
<reference evidence="2 3" key="1">
    <citation type="submission" date="2015-12" db="EMBL/GenBank/DDBJ databases">
        <authorList>
            <person name="Shamseldin A."/>
            <person name="Moawad H."/>
            <person name="Abd El-Rahim W.M."/>
            <person name="Sadowsky M.J."/>
        </authorList>
    </citation>
    <scope>NUCLEOTIDE SEQUENCE [LARGE SCALE GENOMIC DNA]</scope>
    <source>
        <strain evidence="2 3">D7</strain>
    </source>
</reference>
<organism evidence="2 3">
    <name type="scientific">Alteromonas macleodii</name>
    <name type="common">Pseudoalteromonas macleodii</name>
    <dbReference type="NCBI Taxonomy" id="28108"/>
    <lineage>
        <taxon>Bacteria</taxon>
        <taxon>Pseudomonadati</taxon>
        <taxon>Pseudomonadota</taxon>
        <taxon>Gammaproteobacteria</taxon>
        <taxon>Alteromonadales</taxon>
        <taxon>Alteromonadaceae</taxon>
        <taxon>Alteromonas/Salinimonas group</taxon>
        <taxon>Alteromonas</taxon>
    </lineage>
</organism>
<gene>
    <name evidence="2" type="ORF">AVL55_06610</name>
</gene>
<dbReference type="AlphaFoldDB" id="A0A126PXY3"/>
<name>A0A126PXY3_ALTMA</name>
<dbReference type="InterPro" id="IPR004449">
    <property type="entry name" value="SixA"/>
</dbReference>
<dbReference type="NCBIfam" id="TIGR00249">
    <property type="entry name" value="sixA"/>
    <property type="match status" value="1"/>
</dbReference>
<dbReference type="EMBL" id="CP014323">
    <property type="protein sequence ID" value="AMJ97863.1"/>
    <property type="molecule type" value="Genomic_DNA"/>
</dbReference>
<dbReference type="InterPro" id="IPR029033">
    <property type="entry name" value="His_PPase_superfam"/>
</dbReference>
<dbReference type="CDD" id="cd07067">
    <property type="entry name" value="HP_PGM_like"/>
    <property type="match status" value="1"/>
</dbReference>
<dbReference type="InterPro" id="IPR013078">
    <property type="entry name" value="His_Pase_superF_clade-1"/>
</dbReference>
<accession>A0A126PXY3</accession>
<dbReference type="SUPFAM" id="SSF53254">
    <property type="entry name" value="Phosphoglycerate mutase-like"/>
    <property type="match status" value="1"/>
</dbReference>